<dbReference type="Pfam" id="PF17136">
    <property type="entry name" value="ribosomal_L24"/>
    <property type="match status" value="1"/>
</dbReference>
<evidence type="ECO:0000313" key="8">
    <source>
        <dbReference type="Proteomes" id="UP000176791"/>
    </source>
</evidence>
<dbReference type="GO" id="GO:0003735">
    <property type="term" value="F:structural constituent of ribosome"/>
    <property type="evidence" value="ECO:0007669"/>
    <property type="project" value="InterPro"/>
</dbReference>
<comment type="function">
    <text evidence="5">One of two assembly initiator proteins, it binds directly to the 5'-end of the 23S rRNA, where it nucleates assembly of the 50S subunit.</text>
</comment>
<dbReference type="NCBIfam" id="TIGR01079">
    <property type="entry name" value="rplX_bact"/>
    <property type="match status" value="1"/>
</dbReference>
<protein>
    <recommendedName>
        <fullName evidence="4 5">Large ribosomal subunit protein uL24</fullName>
    </recommendedName>
</protein>
<evidence type="ECO:0000256" key="3">
    <source>
        <dbReference type="ARBA" id="ARBA00023274"/>
    </source>
</evidence>
<dbReference type="SUPFAM" id="SSF50104">
    <property type="entry name" value="Translation proteins SH3-like domain"/>
    <property type="match status" value="1"/>
</dbReference>
<evidence type="ECO:0000256" key="2">
    <source>
        <dbReference type="ARBA" id="ARBA00022980"/>
    </source>
</evidence>
<dbReference type="GO" id="GO:0019843">
    <property type="term" value="F:rRNA binding"/>
    <property type="evidence" value="ECO:0007669"/>
    <property type="project" value="UniProtKB-UniRule"/>
</dbReference>
<dbReference type="PANTHER" id="PTHR12903">
    <property type="entry name" value="MITOCHONDRIAL RIBOSOMAL PROTEIN L24"/>
    <property type="match status" value="1"/>
</dbReference>
<comment type="caution">
    <text evidence="7">The sequence shown here is derived from an EMBL/GenBank/DDBJ whole genome shotgun (WGS) entry which is preliminary data.</text>
</comment>
<proteinExistence type="inferred from homology"/>
<dbReference type="STRING" id="1797460.A3E73_01150"/>
<dbReference type="InterPro" id="IPR008991">
    <property type="entry name" value="Translation_prot_SH3-like_sf"/>
</dbReference>
<dbReference type="InterPro" id="IPR057264">
    <property type="entry name" value="Ribosomal_uL24_C"/>
</dbReference>
<keyword evidence="2 5" id="KW-0689">Ribosomal protein</keyword>
<evidence type="ECO:0000313" key="7">
    <source>
        <dbReference type="EMBL" id="OGD55406.1"/>
    </source>
</evidence>
<evidence type="ECO:0000256" key="4">
    <source>
        <dbReference type="ARBA" id="ARBA00035206"/>
    </source>
</evidence>
<gene>
    <name evidence="5" type="primary">rplX</name>
    <name evidence="7" type="ORF">A3E73_01150</name>
</gene>
<comment type="subunit">
    <text evidence="5">Part of the 50S ribosomal subunit.</text>
</comment>
<dbReference type="GO" id="GO:0005840">
    <property type="term" value="C:ribosome"/>
    <property type="evidence" value="ECO:0007669"/>
    <property type="project" value="UniProtKB-KW"/>
</dbReference>
<dbReference type="Proteomes" id="UP000176791">
    <property type="component" value="Unassembled WGS sequence"/>
</dbReference>
<dbReference type="Gene3D" id="2.30.30.30">
    <property type="match status" value="1"/>
</dbReference>
<dbReference type="EMBL" id="MEZN01000044">
    <property type="protein sequence ID" value="OGD55406.1"/>
    <property type="molecule type" value="Genomic_DNA"/>
</dbReference>
<dbReference type="GO" id="GO:1990904">
    <property type="term" value="C:ribonucleoprotein complex"/>
    <property type="evidence" value="ECO:0007669"/>
    <property type="project" value="UniProtKB-KW"/>
</dbReference>
<name>A0A1F5DK67_9BACT</name>
<dbReference type="InterPro" id="IPR014722">
    <property type="entry name" value="Rib_uL2_dom2"/>
</dbReference>
<sequence>MKLKIGDTVKVTLGKDRGKTGKIEAVRPQINSVIVAGANMYKKHVKKQGDKAGQIVDLARPLNAAKVALICPHCHQPTRVGYAIEKKNKVRICKKCAKKL</sequence>
<evidence type="ECO:0000256" key="1">
    <source>
        <dbReference type="ARBA" id="ARBA00010618"/>
    </source>
</evidence>
<dbReference type="Pfam" id="PF00467">
    <property type="entry name" value="KOW"/>
    <property type="match status" value="1"/>
</dbReference>
<dbReference type="CDD" id="cd06089">
    <property type="entry name" value="KOW_RPL26"/>
    <property type="match status" value="1"/>
</dbReference>
<dbReference type="GO" id="GO:0006412">
    <property type="term" value="P:translation"/>
    <property type="evidence" value="ECO:0007669"/>
    <property type="project" value="UniProtKB-UniRule"/>
</dbReference>
<feature type="domain" description="KOW" evidence="6">
    <location>
        <begin position="2"/>
        <end position="29"/>
    </location>
</feature>
<comment type="similarity">
    <text evidence="1 5">Belongs to the universal ribosomal protein uL24 family.</text>
</comment>
<keyword evidence="5" id="KW-0699">rRNA-binding</keyword>
<comment type="function">
    <text evidence="5">One of the proteins that surrounds the polypeptide exit tunnel on the outside of the subunit.</text>
</comment>
<dbReference type="InterPro" id="IPR005824">
    <property type="entry name" value="KOW"/>
</dbReference>
<dbReference type="AlphaFoldDB" id="A0A1F5DK67"/>
<organism evidence="7 8">
    <name type="scientific">Candidatus Beckwithbacteria bacterium RIFCSPHIGHO2_12_FULL_47_17</name>
    <dbReference type="NCBI Taxonomy" id="1797460"/>
    <lineage>
        <taxon>Bacteria</taxon>
        <taxon>Candidatus Beckwithiibacteriota</taxon>
    </lineage>
</organism>
<keyword evidence="3 5" id="KW-0687">Ribonucleoprotein</keyword>
<evidence type="ECO:0000259" key="6">
    <source>
        <dbReference type="SMART" id="SM00739"/>
    </source>
</evidence>
<dbReference type="HAMAP" id="MF_01326_B">
    <property type="entry name" value="Ribosomal_uL24_B"/>
    <property type="match status" value="1"/>
</dbReference>
<dbReference type="SMART" id="SM00739">
    <property type="entry name" value="KOW"/>
    <property type="match status" value="1"/>
</dbReference>
<keyword evidence="5" id="KW-0694">RNA-binding</keyword>
<dbReference type="InterPro" id="IPR003256">
    <property type="entry name" value="Ribosomal_uL24"/>
</dbReference>
<reference evidence="7 8" key="1">
    <citation type="journal article" date="2016" name="Nat. Commun.">
        <title>Thousands of microbial genomes shed light on interconnected biogeochemical processes in an aquifer system.</title>
        <authorList>
            <person name="Anantharaman K."/>
            <person name="Brown C.T."/>
            <person name="Hug L.A."/>
            <person name="Sharon I."/>
            <person name="Castelle C.J."/>
            <person name="Probst A.J."/>
            <person name="Thomas B.C."/>
            <person name="Singh A."/>
            <person name="Wilkins M.J."/>
            <person name="Karaoz U."/>
            <person name="Brodie E.L."/>
            <person name="Williams K.H."/>
            <person name="Hubbard S.S."/>
            <person name="Banfield J.F."/>
        </authorList>
    </citation>
    <scope>NUCLEOTIDE SEQUENCE [LARGE SCALE GENOMIC DNA]</scope>
</reference>
<evidence type="ECO:0000256" key="5">
    <source>
        <dbReference type="HAMAP-Rule" id="MF_01326"/>
    </source>
</evidence>
<dbReference type="InterPro" id="IPR041988">
    <property type="entry name" value="Ribosomal_uL24_KOW"/>
</dbReference>
<accession>A0A1F5DK67</accession>